<feature type="non-terminal residue" evidence="2">
    <location>
        <position position="1"/>
    </location>
</feature>
<organism evidence="2">
    <name type="scientific">Homalodisca liturata</name>
    <dbReference type="NCBI Taxonomy" id="320908"/>
    <lineage>
        <taxon>Eukaryota</taxon>
        <taxon>Metazoa</taxon>
        <taxon>Ecdysozoa</taxon>
        <taxon>Arthropoda</taxon>
        <taxon>Hexapoda</taxon>
        <taxon>Insecta</taxon>
        <taxon>Pterygota</taxon>
        <taxon>Neoptera</taxon>
        <taxon>Paraneoptera</taxon>
        <taxon>Hemiptera</taxon>
        <taxon>Auchenorrhyncha</taxon>
        <taxon>Membracoidea</taxon>
        <taxon>Cicadellidae</taxon>
        <taxon>Cicadellinae</taxon>
        <taxon>Proconiini</taxon>
        <taxon>Homalodisca</taxon>
    </lineage>
</organism>
<dbReference type="EMBL" id="GECU01023729">
    <property type="protein sequence ID" value="JAS83977.1"/>
    <property type="molecule type" value="Transcribed_RNA"/>
</dbReference>
<gene>
    <name evidence="2" type="ORF">g.23012</name>
</gene>
<name>A0A1B6IAN0_9HEMI</name>
<reference evidence="2" key="1">
    <citation type="submission" date="2015-11" db="EMBL/GenBank/DDBJ databases">
        <title>De novo transcriptome assembly of four potential Pierce s Disease insect vectors from Arizona vineyards.</title>
        <authorList>
            <person name="Tassone E.E."/>
        </authorList>
    </citation>
    <scope>NUCLEOTIDE SEQUENCE</scope>
</reference>
<accession>A0A1B6IAN0</accession>
<evidence type="ECO:0000256" key="1">
    <source>
        <dbReference type="SAM" id="MobiDB-lite"/>
    </source>
</evidence>
<dbReference type="AlphaFoldDB" id="A0A1B6IAN0"/>
<feature type="compositionally biased region" description="Polar residues" evidence="1">
    <location>
        <begin position="210"/>
        <end position="224"/>
    </location>
</feature>
<feature type="compositionally biased region" description="Polar residues" evidence="1">
    <location>
        <begin position="347"/>
        <end position="366"/>
    </location>
</feature>
<sequence>VLNTTETSDVNIESTTESGTAVPHVETLPGSSGVPIENKTIIVTQTLPVLNTTETNDVNIETTTVSGTAVPHVETLPGSSDVPTENKRIIVTQTQPVVNTTETNVINNENNTENNVSVPQITDEVEQSEVPVDISTVTPIPTEQLLNTTEGSITYNKANDIAEHNATPNSVPISTVLQKNDTENDTTGGMNILAPAKKEELDDSDVPLENITSPSNEMPTIKNSTESDDFECDLLSDSEEENSVNTTTNVQGPLHQKKVTNESGKEGVRLQNYTIKGIPKLVNKYIEISTPTITLNSVDTQLKHEITLKEVPKNKDLTKPLKSANSILKEESKLKHDELKHTNYSQTLKKNSKSNVKVYTSATVSPSKKGPHKKSRNMISYSEEDYPTENEDIVF</sequence>
<proteinExistence type="predicted"/>
<feature type="compositionally biased region" description="Acidic residues" evidence="1">
    <location>
        <begin position="382"/>
        <end position="395"/>
    </location>
</feature>
<protein>
    <submittedName>
        <fullName evidence="2">Uncharacterized protein</fullName>
    </submittedName>
</protein>
<feature type="region of interest" description="Disordered" evidence="1">
    <location>
        <begin position="1"/>
        <end position="31"/>
    </location>
</feature>
<feature type="region of interest" description="Disordered" evidence="1">
    <location>
        <begin position="208"/>
        <end position="227"/>
    </location>
</feature>
<evidence type="ECO:0000313" key="2">
    <source>
        <dbReference type="EMBL" id="JAS83977.1"/>
    </source>
</evidence>
<feature type="compositionally biased region" description="Polar residues" evidence="1">
    <location>
        <begin position="1"/>
        <end position="19"/>
    </location>
</feature>
<feature type="region of interest" description="Disordered" evidence="1">
    <location>
        <begin position="347"/>
        <end position="395"/>
    </location>
</feature>